<dbReference type="InterPro" id="IPR045179">
    <property type="entry name" value="YgfZ/GcvT"/>
</dbReference>
<proteinExistence type="predicted"/>
<keyword evidence="2" id="KW-1185">Reference proteome</keyword>
<dbReference type="PANTHER" id="PTHR22602:SF0">
    <property type="entry name" value="TRANSFERASE CAF17, MITOCHONDRIAL-RELATED"/>
    <property type="match status" value="1"/>
</dbReference>
<dbReference type="Proteomes" id="UP001595722">
    <property type="component" value="Unassembled WGS sequence"/>
</dbReference>
<name>A0ABV7VWD4_9GAMM</name>
<gene>
    <name evidence="1" type="ORF">ACFOMG_13090</name>
</gene>
<dbReference type="SUPFAM" id="SSF103025">
    <property type="entry name" value="Folate-binding domain"/>
    <property type="match status" value="1"/>
</dbReference>
<accession>A0ABV7VWD4</accession>
<sequence length="327" mass="36392">MSLLSDSQLNQRGYFVPENPVAADQPARSWLSQFGLLRVQGPDSEKLLQGQLTCDVVALDAQHWTLGACCNAKGRMVANFIIARDEQGFWLRLPQDQVAPLQQHLQKYAVFFKAELQDLSATHAIIADLPAETAASDCIDNQGLPQRRVCQWQDGTARLELGDGRREYWLEKNAAEAQLQDVALCCSDRNNRLDLNQGIIWVTGDSREHWIPQNIDWHRQGGISFSKGCYTGQEIIARLQYLGKAKKALFRISSSGSQAPALLCTVTSESGKNLGEVTAWQQNQGLALLNDDDELRQVRVKTAENQQFSASVQKLSYTEEQTTNSGA</sequence>
<dbReference type="EMBL" id="JBHRYB010000013">
    <property type="protein sequence ID" value="MFC3681036.1"/>
    <property type="molecule type" value="Genomic_DNA"/>
</dbReference>
<dbReference type="InterPro" id="IPR017703">
    <property type="entry name" value="YgfZ/GCV_T_CS"/>
</dbReference>
<evidence type="ECO:0000313" key="1">
    <source>
        <dbReference type="EMBL" id="MFC3681036.1"/>
    </source>
</evidence>
<dbReference type="PANTHER" id="PTHR22602">
    <property type="entry name" value="TRANSFERASE CAF17, MITOCHONDRIAL-RELATED"/>
    <property type="match status" value="1"/>
</dbReference>
<dbReference type="Gene3D" id="2.40.30.160">
    <property type="match status" value="1"/>
</dbReference>
<organism evidence="1 2">
    <name type="scientific">Bacterioplanoides pacificum</name>
    <dbReference type="NCBI Taxonomy" id="1171596"/>
    <lineage>
        <taxon>Bacteria</taxon>
        <taxon>Pseudomonadati</taxon>
        <taxon>Pseudomonadota</taxon>
        <taxon>Gammaproteobacteria</taxon>
        <taxon>Oceanospirillales</taxon>
        <taxon>Oceanospirillaceae</taxon>
        <taxon>Bacterioplanoides</taxon>
    </lineage>
</organism>
<dbReference type="Gene3D" id="3.30.70.1400">
    <property type="entry name" value="Aminomethyltransferase beta-barrel domains"/>
    <property type="match status" value="1"/>
</dbReference>
<comment type="caution">
    <text evidence="1">The sequence shown here is derived from an EMBL/GenBank/DDBJ whole genome shotgun (WGS) entry which is preliminary data.</text>
</comment>
<dbReference type="NCBIfam" id="TIGR03317">
    <property type="entry name" value="ygfZ_signature"/>
    <property type="match status" value="1"/>
</dbReference>
<reference evidence="2" key="1">
    <citation type="journal article" date="2019" name="Int. J. Syst. Evol. Microbiol.">
        <title>The Global Catalogue of Microorganisms (GCM) 10K type strain sequencing project: providing services to taxonomists for standard genome sequencing and annotation.</title>
        <authorList>
            <consortium name="The Broad Institute Genomics Platform"/>
            <consortium name="The Broad Institute Genome Sequencing Center for Infectious Disease"/>
            <person name="Wu L."/>
            <person name="Ma J."/>
        </authorList>
    </citation>
    <scope>NUCLEOTIDE SEQUENCE [LARGE SCALE GENOMIC DNA]</scope>
    <source>
        <strain evidence="2">KCTC 42424</strain>
    </source>
</reference>
<evidence type="ECO:0000313" key="2">
    <source>
        <dbReference type="Proteomes" id="UP001595722"/>
    </source>
</evidence>
<protein>
    <submittedName>
        <fullName evidence="1">YgfZ/GcvT domain-containing protein</fullName>
    </submittedName>
</protein>